<proteinExistence type="predicted"/>
<dbReference type="Proteomes" id="UP001151760">
    <property type="component" value="Unassembled WGS sequence"/>
</dbReference>
<evidence type="ECO:0000256" key="1">
    <source>
        <dbReference type="SAM" id="MobiDB-lite"/>
    </source>
</evidence>
<accession>A0ABQ5IQ34</accession>
<protein>
    <recommendedName>
        <fullName evidence="4">Gag-Pol polyprotein</fullName>
    </recommendedName>
</protein>
<reference evidence="2" key="2">
    <citation type="submission" date="2022-01" db="EMBL/GenBank/DDBJ databases">
        <authorList>
            <person name="Yamashiro T."/>
            <person name="Shiraishi A."/>
            <person name="Satake H."/>
            <person name="Nakayama K."/>
        </authorList>
    </citation>
    <scope>NUCLEOTIDE SEQUENCE</scope>
</reference>
<feature type="compositionally biased region" description="Low complexity" evidence="1">
    <location>
        <begin position="268"/>
        <end position="278"/>
    </location>
</feature>
<keyword evidence="3" id="KW-1185">Reference proteome</keyword>
<sequence>MHNNIMAAVSEIVHQCLQREDMLSPYKLSTITIPSQPATDDTPAVEEQIVLETLSNITPENKAHYVAKEKAIHLILTGIRDDIYSTVDACKTAHEMWIAIERLQQGESLNKQDVKTSLFWEFGRFTSRDGESIESYYTRFYKMMNEMMRNQLEVATIQVNVQFLQQLQPEWSRFMTVFKQTVDLDKESYHKLFDILKQYQKEVNEIHAKKIARNANPLALTAKPITPPSESASEEDTDPEQAQRDKDMQKNLALIAKYFKKIYKHTNNNLRTSSNTRNKNVDTSSRYKNDNQTRQFGNQRTVTVAGARENVGSQECRKPKRAKDYTYHKKKMLLCKQAEKGVPLQAEQANWLEDTDKEVDEQELEAHYMYMAKIQEVHTTDSGPSFDTKPLEKVDSNVIPDSSDMCDNDNPADQNVEECDDERVSALEKCKSRLENSNRTRDRCLIALQNKEIELEKYKTYHDRTLEHDTLERKLNDTLELLA</sequence>
<dbReference type="Pfam" id="PF14223">
    <property type="entry name" value="Retrotran_gag_2"/>
    <property type="match status" value="1"/>
</dbReference>
<organism evidence="2 3">
    <name type="scientific">Tanacetum coccineum</name>
    <dbReference type="NCBI Taxonomy" id="301880"/>
    <lineage>
        <taxon>Eukaryota</taxon>
        <taxon>Viridiplantae</taxon>
        <taxon>Streptophyta</taxon>
        <taxon>Embryophyta</taxon>
        <taxon>Tracheophyta</taxon>
        <taxon>Spermatophyta</taxon>
        <taxon>Magnoliopsida</taxon>
        <taxon>eudicotyledons</taxon>
        <taxon>Gunneridae</taxon>
        <taxon>Pentapetalae</taxon>
        <taxon>asterids</taxon>
        <taxon>campanulids</taxon>
        <taxon>Asterales</taxon>
        <taxon>Asteraceae</taxon>
        <taxon>Asteroideae</taxon>
        <taxon>Anthemideae</taxon>
        <taxon>Anthemidinae</taxon>
        <taxon>Tanacetum</taxon>
    </lineage>
</organism>
<evidence type="ECO:0008006" key="4">
    <source>
        <dbReference type="Google" id="ProtNLM"/>
    </source>
</evidence>
<reference evidence="2" key="1">
    <citation type="journal article" date="2022" name="Int. J. Mol. Sci.">
        <title>Draft Genome of Tanacetum Coccineum: Genomic Comparison of Closely Related Tanacetum-Family Plants.</title>
        <authorList>
            <person name="Yamashiro T."/>
            <person name="Shiraishi A."/>
            <person name="Nakayama K."/>
            <person name="Satake H."/>
        </authorList>
    </citation>
    <scope>NUCLEOTIDE SEQUENCE</scope>
</reference>
<evidence type="ECO:0000313" key="3">
    <source>
        <dbReference type="Proteomes" id="UP001151760"/>
    </source>
</evidence>
<comment type="caution">
    <text evidence="2">The sequence shown here is derived from an EMBL/GenBank/DDBJ whole genome shotgun (WGS) entry which is preliminary data.</text>
</comment>
<gene>
    <name evidence="2" type="ORF">Tco_1111716</name>
</gene>
<feature type="region of interest" description="Disordered" evidence="1">
    <location>
        <begin position="219"/>
        <end position="245"/>
    </location>
</feature>
<feature type="region of interest" description="Disordered" evidence="1">
    <location>
        <begin position="268"/>
        <end position="291"/>
    </location>
</feature>
<evidence type="ECO:0000313" key="2">
    <source>
        <dbReference type="EMBL" id="GJU01378.1"/>
    </source>
</evidence>
<name>A0ABQ5IQ34_9ASTR</name>
<dbReference type="EMBL" id="BQNB010020957">
    <property type="protein sequence ID" value="GJU01378.1"/>
    <property type="molecule type" value="Genomic_DNA"/>
</dbReference>